<dbReference type="CDD" id="cd13602">
    <property type="entry name" value="PBP2_TRAP_BpDctp6_7"/>
    <property type="match status" value="1"/>
</dbReference>
<organism evidence="3 4">
    <name type="scientific">Dethiosulfatarculus sandiegensis</name>
    <dbReference type="NCBI Taxonomy" id="1429043"/>
    <lineage>
        <taxon>Bacteria</taxon>
        <taxon>Pseudomonadati</taxon>
        <taxon>Thermodesulfobacteriota</taxon>
        <taxon>Desulfarculia</taxon>
        <taxon>Desulfarculales</taxon>
        <taxon>Desulfarculaceae</taxon>
        <taxon>Dethiosulfatarculus</taxon>
    </lineage>
</organism>
<accession>A0A0D2G712</accession>
<reference evidence="3 4" key="1">
    <citation type="submission" date="2013-11" db="EMBL/GenBank/DDBJ databases">
        <title>Metagenomic analysis of a methanogenic consortium involved in long chain n-alkane degradation.</title>
        <authorList>
            <person name="Davidova I.A."/>
            <person name="Callaghan A.V."/>
            <person name="Wawrik B."/>
            <person name="Pruitt S."/>
            <person name="Marks C."/>
            <person name="Duncan K.E."/>
            <person name="Suflita J.M."/>
        </authorList>
    </citation>
    <scope>NUCLEOTIDE SEQUENCE [LARGE SCALE GENOMIC DNA]</scope>
    <source>
        <strain evidence="3 4">SPR</strain>
    </source>
</reference>
<dbReference type="Gene3D" id="3.40.190.170">
    <property type="entry name" value="Bacterial extracellular solute-binding protein, family 7"/>
    <property type="match status" value="1"/>
</dbReference>
<evidence type="ECO:0000313" key="3">
    <source>
        <dbReference type="EMBL" id="KIX10767.1"/>
    </source>
</evidence>
<dbReference type="STRING" id="1429043.X474_28020"/>
<dbReference type="GO" id="GO:0055085">
    <property type="term" value="P:transmembrane transport"/>
    <property type="evidence" value="ECO:0007669"/>
    <property type="project" value="InterPro"/>
</dbReference>
<name>A0A0D2G712_9BACT</name>
<dbReference type="InterPro" id="IPR018389">
    <property type="entry name" value="DctP_fam"/>
</dbReference>
<dbReference type="Proteomes" id="UP000032233">
    <property type="component" value="Unassembled WGS sequence"/>
</dbReference>
<gene>
    <name evidence="3" type="ORF">X474_28020</name>
</gene>
<dbReference type="OrthoDB" id="9783941at2"/>
<sequence length="329" mass="36389">MKKSLVCFFAAAFLLVGASACFAKTKWDMHLNYPANNFHSVGAKEFADKVREATNGELDIRLHPGSSLGFKGPELLRAVAEGQLAIAEIPTGMVEGDAPLMALTAQPFIANTFKEQRKLYELAKPAYAKVQKRFNQFTLYTSLWPFAGIYTQRPVNSAADLNGLKMRVYDGTGLAFGDAAGIAARKMPFSEVYPAMKAGLLDSMYTSSVSGVDAKAWEILKYFTRINIVAPVNLINVNKEAWDKLPKDVQEKVLKVAAEMENNMWDKVAKMDVDSVATLAKNGMTVVEVNPAFRKELDAMGEKLRAKWAKKAGKDAQEILKKYREETGR</sequence>
<protein>
    <submittedName>
        <fullName evidence="3">ABC transporter substrate-binding protein</fullName>
    </submittedName>
</protein>
<keyword evidence="4" id="KW-1185">Reference proteome</keyword>
<comment type="caution">
    <text evidence="3">The sequence shown here is derived from an EMBL/GenBank/DDBJ whole genome shotgun (WGS) entry which is preliminary data.</text>
</comment>
<dbReference type="PANTHER" id="PTHR33376">
    <property type="match status" value="1"/>
</dbReference>
<dbReference type="Pfam" id="PF03480">
    <property type="entry name" value="DctP"/>
    <property type="match status" value="1"/>
</dbReference>
<dbReference type="InterPro" id="IPR038404">
    <property type="entry name" value="TRAP_DctP_sf"/>
</dbReference>
<dbReference type="EMBL" id="AZAC01000083">
    <property type="protein sequence ID" value="KIX10767.1"/>
    <property type="molecule type" value="Genomic_DNA"/>
</dbReference>
<dbReference type="PANTHER" id="PTHR33376:SF4">
    <property type="entry name" value="SIALIC ACID-BINDING PERIPLASMIC PROTEIN SIAP"/>
    <property type="match status" value="1"/>
</dbReference>
<dbReference type="NCBIfam" id="NF037995">
    <property type="entry name" value="TRAP_S1"/>
    <property type="match status" value="1"/>
</dbReference>
<proteinExistence type="predicted"/>
<evidence type="ECO:0000256" key="2">
    <source>
        <dbReference type="SAM" id="SignalP"/>
    </source>
</evidence>
<keyword evidence="1 2" id="KW-0732">Signal</keyword>
<dbReference type="RefSeq" id="WP_052515644.1">
    <property type="nucleotide sequence ID" value="NZ_AZAC01000083.1"/>
</dbReference>
<feature type="signal peptide" evidence="2">
    <location>
        <begin position="1"/>
        <end position="23"/>
    </location>
</feature>
<dbReference type="AlphaFoldDB" id="A0A0D2G712"/>
<dbReference type="InParanoid" id="A0A0D2G712"/>
<evidence type="ECO:0000313" key="4">
    <source>
        <dbReference type="Proteomes" id="UP000032233"/>
    </source>
</evidence>
<dbReference type="PROSITE" id="PS51257">
    <property type="entry name" value="PROKAR_LIPOPROTEIN"/>
    <property type="match status" value="1"/>
</dbReference>
<feature type="chain" id="PRO_5002253627" evidence="2">
    <location>
        <begin position="24"/>
        <end position="329"/>
    </location>
</feature>
<evidence type="ECO:0000256" key="1">
    <source>
        <dbReference type="ARBA" id="ARBA00022729"/>
    </source>
</evidence>